<dbReference type="Pfam" id="PF00109">
    <property type="entry name" value="ketoacyl-synt"/>
    <property type="match status" value="1"/>
</dbReference>
<dbReference type="PANTHER" id="PTHR43775">
    <property type="entry name" value="FATTY ACID SYNTHASE"/>
    <property type="match status" value="1"/>
</dbReference>
<comment type="similarity">
    <text evidence="4">Belongs to the thiolase-like superfamily. Beta-ketoacyl-ACP synthases family.</text>
</comment>
<evidence type="ECO:0000259" key="5">
    <source>
        <dbReference type="PROSITE" id="PS52004"/>
    </source>
</evidence>
<sequence length="800" mass="87973">MWEMNGTEIAVIGMSGRFPGADSIESYWELLQKGKDAYKTLTPEEAVQFGASEELVGHPNFQRVQCAMDGIDQFDHDFFGIDKHLAAAADPQHRVFLECCWDALETAGYNPAKLDHVAGVYAAADQSTYFIHNVLPHFHKLIEKTPQNEIELANSPDFVATRVSYHLNLKGPSYTVKCACSSAMVAVHNACQAILEGECDMALAGGISILVNHMGGYLADEKGFYSKDGRIRPFDRDATGFLRGSGGGVVVLKRLEDAVAEGDNILAVIRGSAVCNDGGDKAKFIMPSVTGIAESVVEALAVSGIHASSLRYVEAQGLGQPVSDPIEIRALHNAFRADGALENGFCLIGSAKGNIGHLSEASGIASLIKAVMAVQRAEIPGIANLNHLNPNIDFENTPFTPVRETVSWPECEGPRRAGVINYGLGGTNVFMILEQAPPKERNFTHDQAYFFPLSARSPEALACIRRDLATHLERHPELHPADVAFTLQAGRAKFDHRLGLVAGNMRDLIQALRNDDAPLIWRGHSTVDEICDPVFFYGTVEDEPLRAGLELIQQQSICQTIFEKVWTRARLEWDGSGEAFLDHVHRNGFAGLSTYLKSAVYLLCCYVITEWWRYRGITPRAVAGLGVGDLVAGAVSGAASLEQTLAILKECHKNISAADKLENIPNLPTFHVSEITWYSGLMGEEVAYKSVEVRDYMERFIIGSWQLDAMMSHIEQTGFLRVFDITGASELDRSICTSASAVAPRKQAPFSDIHLITQIAECWLSGIDIHWSQYYGKSHPNRVMLPSYPFERQRCWVDRA</sequence>
<dbReference type="RefSeq" id="WP_237383021.1">
    <property type="nucleotide sequence ID" value="NZ_CP071793.1"/>
</dbReference>
<keyword evidence="2" id="KW-0597">Phosphoprotein</keyword>
<keyword evidence="1" id="KW-0596">Phosphopantetheine</keyword>
<dbReference type="GO" id="GO:0006633">
    <property type="term" value="P:fatty acid biosynthetic process"/>
    <property type="evidence" value="ECO:0007669"/>
    <property type="project" value="InterPro"/>
</dbReference>
<feature type="domain" description="Ketosynthase family 3 (KS3)" evidence="5">
    <location>
        <begin position="6"/>
        <end position="435"/>
    </location>
</feature>
<evidence type="ECO:0000256" key="1">
    <source>
        <dbReference type="ARBA" id="ARBA00022450"/>
    </source>
</evidence>
<dbReference type="Gene3D" id="3.40.47.10">
    <property type="match status" value="1"/>
</dbReference>
<evidence type="ECO:0000256" key="2">
    <source>
        <dbReference type="ARBA" id="ARBA00022553"/>
    </source>
</evidence>
<dbReference type="EMBL" id="CP071793">
    <property type="protein sequence ID" value="QTD52923.1"/>
    <property type="molecule type" value="Genomic_DNA"/>
</dbReference>
<organism evidence="6 7">
    <name type="scientific">Sulfidibacter corallicola</name>
    <dbReference type="NCBI Taxonomy" id="2818388"/>
    <lineage>
        <taxon>Bacteria</taxon>
        <taxon>Pseudomonadati</taxon>
        <taxon>Acidobacteriota</taxon>
        <taxon>Holophagae</taxon>
        <taxon>Acanthopleuribacterales</taxon>
        <taxon>Acanthopleuribacteraceae</taxon>
        <taxon>Sulfidibacter</taxon>
    </lineage>
</organism>
<dbReference type="Proteomes" id="UP000663929">
    <property type="component" value="Chromosome"/>
</dbReference>
<dbReference type="Pfam" id="PF02801">
    <property type="entry name" value="Ketoacyl-synt_C"/>
    <property type="match status" value="1"/>
</dbReference>
<dbReference type="SUPFAM" id="SSF52151">
    <property type="entry name" value="FabD/lysophospholipase-like"/>
    <property type="match status" value="1"/>
</dbReference>
<dbReference type="GO" id="GO:0071770">
    <property type="term" value="P:DIM/DIP cell wall layer assembly"/>
    <property type="evidence" value="ECO:0007669"/>
    <property type="project" value="TreeGrafter"/>
</dbReference>
<dbReference type="GO" id="GO:0004312">
    <property type="term" value="F:fatty acid synthase activity"/>
    <property type="evidence" value="ECO:0007669"/>
    <property type="project" value="TreeGrafter"/>
</dbReference>
<dbReference type="KEGG" id="scor:J3U87_10640"/>
<dbReference type="InterPro" id="IPR014030">
    <property type="entry name" value="Ketoacyl_synth_N"/>
</dbReference>
<evidence type="ECO:0000313" key="7">
    <source>
        <dbReference type="Proteomes" id="UP000663929"/>
    </source>
</evidence>
<dbReference type="InterPro" id="IPR018201">
    <property type="entry name" value="Ketoacyl_synth_AS"/>
</dbReference>
<evidence type="ECO:0000313" key="6">
    <source>
        <dbReference type="EMBL" id="QTD52923.1"/>
    </source>
</evidence>
<keyword evidence="3 4" id="KW-0808">Transferase</keyword>
<dbReference type="InterPro" id="IPR016035">
    <property type="entry name" value="Acyl_Trfase/lysoPLipase"/>
</dbReference>
<dbReference type="CDD" id="cd00833">
    <property type="entry name" value="PKS"/>
    <property type="match status" value="1"/>
</dbReference>
<dbReference type="SMART" id="SM00825">
    <property type="entry name" value="PKS_KS"/>
    <property type="match status" value="1"/>
</dbReference>
<dbReference type="GO" id="GO:0005886">
    <property type="term" value="C:plasma membrane"/>
    <property type="evidence" value="ECO:0007669"/>
    <property type="project" value="TreeGrafter"/>
</dbReference>
<accession>A0A8A4TTX1</accession>
<dbReference type="GO" id="GO:0005737">
    <property type="term" value="C:cytoplasm"/>
    <property type="evidence" value="ECO:0007669"/>
    <property type="project" value="TreeGrafter"/>
</dbReference>
<dbReference type="SUPFAM" id="SSF53901">
    <property type="entry name" value="Thiolase-like"/>
    <property type="match status" value="1"/>
</dbReference>
<dbReference type="Gene3D" id="3.30.70.3290">
    <property type="match status" value="1"/>
</dbReference>
<dbReference type="Gene3D" id="3.40.366.10">
    <property type="entry name" value="Malonyl-Coenzyme A Acyl Carrier Protein, domain 2"/>
    <property type="match status" value="1"/>
</dbReference>
<keyword evidence="7" id="KW-1185">Reference proteome</keyword>
<dbReference type="Pfam" id="PF22621">
    <property type="entry name" value="CurL-like_PKS_C"/>
    <property type="match status" value="1"/>
</dbReference>
<proteinExistence type="inferred from homology"/>
<dbReference type="PANTHER" id="PTHR43775:SF37">
    <property type="entry name" value="SI:DKEY-61P9.11"/>
    <property type="match status" value="1"/>
</dbReference>
<dbReference type="PROSITE" id="PS52004">
    <property type="entry name" value="KS3_2"/>
    <property type="match status" value="1"/>
</dbReference>
<dbReference type="Gene3D" id="1.10.1240.100">
    <property type="match status" value="1"/>
</dbReference>
<reference evidence="6" key="1">
    <citation type="submission" date="2021-03" db="EMBL/GenBank/DDBJ databases">
        <title>Acanthopleuribacteraceae sp. M133.</title>
        <authorList>
            <person name="Wang G."/>
        </authorList>
    </citation>
    <scope>NUCLEOTIDE SEQUENCE</scope>
    <source>
        <strain evidence="6">M133</strain>
    </source>
</reference>
<dbReference type="InterPro" id="IPR050091">
    <property type="entry name" value="PKS_NRPS_Biosynth_Enz"/>
</dbReference>
<dbReference type="AlphaFoldDB" id="A0A8A4TTX1"/>
<dbReference type="PROSITE" id="PS00606">
    <property type="entry name" value="KS3_1"/>
    <property type="match status" value="1"/>
</dbReference>
<gene>
    <name evidence="6" type="ORF">J3U87_10640</name>
</gene>
<evidence type="ECO:0000256" key="3">
    <source>
        <dbReference type="ARBA" id="ARBA00022679"/>
    </source>
</evidence>
<dbReference type="InterPro" id="IPR020841">
    <property type="entry name" value="PKS_Beta-ketoAc_synthase_dom"/>
</dbReference>
<name>A0A8A4TTX1_SULCO</name>
<dbReference type="InterPro" id="IPR016039">
    <property type="entry name" value="Thiolase-like"/>
</dbReference>
<protein>
    <submittedName>
        <fullName evidence="6">Type I polyketide synthase</fullName>
    </submittedName>
</protein>
<dbReference type="InterPro" id="IPR014031">
    <property type="entry name" value="Ketoacyl_synth_C"/>
</dbReference>
<dbReference type="InterPro" id="IPR001227">
    <property type="entry name" value="Ac_transferase_dom_sf"/>
</dbReference>
<evidence type="ECO:0000256" key="4">
    <source>
        <dbReference type="RuleBase" id="RU003694"/>
    </source>
</evidence>
<dbReference type="GO" id="GO:0004315">
    <property type="term" value="F:3-oxoacyl-[acyl-carrier-protein] synthase activity"/>
    <property type="evidence" value="ECO:0007669"/>
    <property type="project" value="InterPro"/>
</dbReference>